<reference evidence="2" key="1">
    <citation type="submission" date="2019-03" db="EMBL/GenBank/DDBJ databases">
        <title>Single cell metagenomics reveals metabolic interactions within the superorganism composed of flagellate Streblomastix strix and complex community of Bacteroidetes bacteria on its surface.</title>
        <authorList>
            <person name="Treitli S.C."/>
            <person name="Kolisko M."/>
            <person name="Husnik F."/>
            <person name="Keeling P."/>
            <person name="Hampl V."/>
        </authorList>
    </citation>
    <scope>NUCLEOTIDE SEQUENCE</scope>
    <source>
        <strain evidence="2">STM</strain>
    </source>
</reference>
<dbReference type="Gene3D" id="3.20.20.80">
    <property type="entry name" value="Glycosidases"/>
    <property type="match status" value="1"/>
</dbReference>
<protein>
    <recommendedName>
        <fullName evidence="1">Glycoside hydrolase family 29 N-terminal domain-containing protein</fullName>
    </recommendedName>
</protein>
<dbReference type="SUPFAM" id="SSF51445">
    <property type="entry name" value="(Trans)glycosidases"/>
    <property type="match status" value="1"/>
</dbReference>
<proteinExistence type="predicted"/>
<dbReference type="InterPro" id="IPR017853">
    <property type="entry name" value="GH"/>
</dbReference>
<comment type="caution">
    <text evidence="2">The sequence shown here is derived from an EMBL/GenBank/DDBJ whole genome shotgun (WGS) entry which is preliminary data.</text>
</comment>
<name>A0A5J4QHG5_9ZZZZ</name>
<dbReference type="GO" id="GO:0005975">
    <property type="term" value="P:carbohydrate metabolic process"/>
    <property type="evidence" value="ECO:0007669"/>
    <property type="project" value="InterPro"/>
</dbReference>
<dbReference type="EMBL" id="SNRY01003363">
    <property type="protein sequence ID" value="KAA6321257.1"/>
    <property type="molecule type" value="Genomic_DNA"/>
</dbReference>
<dbReference type="InterPro" id="IPR057739">
    <property type="entry name" value="Glyco_hydro_29_N"/>
</dbReference>
<sequence length="129" mass="14206">IRTAGVGANLLLNVGPMPNGKIVPEHTERLLAMGKWLKEYGYTIYETEQGVVKPQPWGACTSKGKTIYVHVLDKEVSSVTLPVSNIKSAQWVNVNSKLTWKKDKKTGDVTFTFDGGLDETDSIIEVTVK</sequence>
<dbReference type="GO" id="GO:0004560">
    <property type="term" value="F:alpha-L-fucosidase activity"/>
    <property type="evidence" value="ECO:0007669"/>
    <property type="project" value="InterPro"/>
</dbReference>
<gene>
    <name evidence="2" type="ORF">EZS27_029074</name>
</gene>
<organism evidence="2">
    <name type="scientific">termite gut metagenome</name>
    <dbReference type="NCBI Taxonomy" id="433724"/>
    <lineage>
        <taxon>unclassified sequences</taxon>
        <taxon>metagenomes</taxon>
        <taxon>organismal metagenomes</taxon>
    </lineage>
</organism>
<accession>A0A5J4QHG5</accession>
<dbReference type="AlphaFoldDB" id="A0A5J4QHG5"/>
<dbReference type="Pfam" id="PF01120">
    <property type="entry name" value="Alpha_L_fucos"/>
    <property type="match status" value="1"/>
</dbReference>
<evidence type="ECO:0000313" key="2">
    <source>
        <dbReference type="EMBL" id="KAA6321257.1"/>
    </source>
</evidence>
<feature type="non-terminal residue" evidence="2">
    <location>
        <position position="1"/>
    </location>
</feature>
<evidence type="ECO:0000259" key="1">
    <source>
        <dbReference type="Pfam" id="PF01120"/>
    </source>
</evidence>
<feature type="domain" description="Glycoside hydrolase family 29 N-terminal" evidence="1">
    <location>
        <begin position="2"/>
        <end position="41"/>
    </location>
</feature>